<name>A0AAE0NN80_9PEZI</name>
<feature type="signal peptide" evidence="1">
    <location>
        <begin position="1"/>
        <end position="22"/>
    </location>
</feature>
<sequence length="220" mass="23826">MRFNITIGLVVVALALASLAQANMDEEYPIMTPIPTFNYINDTEMLLAAQCIDQWCNEDEFLDAYTGKMRCSTQTEATLAGGEAMVAFVCNLGGKARCSGYQIVKTLALLRKTGSPSGWTKLQTSREMGFYFGFDRWCPGGSGSRCGNLYDPVALACDRNNEWTRGVPIQVDRRISFAPKGGEYHGTRWATQAATAAASATTTQGHLGYTTVAPPAIPSP</sequence>
<reference evidence="2" key="2">
    <citation type="submission" date="2023-06" db="EMBL/GenBank/DDBJ databases">
        <authorList>
            <consortium name="Lawrence Berkeley National Laboratory"/>
            <person name="Haridas S."/>
            <person name="Hensen N."/>
            <person name="Bonometti L."/>
            <person name="Westerberg I."/>
            <person name="Brannstrom I.O."/>
            <person name="Guillou S."/>
            <person name="Cros-Aarteil S."/>
            <person name="Calhoun S."/>
            <person name="Kuo A."/>
            <person name="Mondo S."/>
            <person name="Pangilinan J."/>
            <person name="Riley R."/>
            <person name="Labutti K."/>
            <person name="Andreopoulos B."/>
            <person name="Lipzen A."/>
            <person name="Chen C."/>
            <person name="Yanf M."/>
            <person name="Daum C."/>
            <person name="Ng V."/>
            <person name="Clum A."/>
            <person name="Steindorff A."/>
            <person name="Ohm R."/>
            <person name="Martin F."/>
            <person name="Silar P."/>
            <person name="Natvig D."/>
            <person name="Lalanne C."/>
            <person name="Gautier V."/>
            <person name="Ament-Velasquez S.L."/>
            <person name="Kruys A."/>
            <person name="Hutchinson M.I."/>
            <person name="Powell A.J."/>
            <person name="Barry K."/>
            <person name="Miller A.N."/>
            <person name="Grigoriev I.V."/>
            <person name="Debuchy R."/>
            <person name="Gladieux P."/>
            <person name="Thoren M.H."/>
            <person name="Johannesson H."/>
        </authorList>
    </citation>
    <scope>NUCLEOTIDE SEQUENCE</scope>
    <source>
        <strain evidence="2">CBS 958.72</strain>
    </source>
</reference>
<keyword evidence="3" id="KW-1185">Reference proteome</keyword>
<feature type="chain" id="PRO_5042282831" evidence="1">
    <location>
        <begin position="23"/>
        <end position="220"/>
    </location>
</feature>
<proteinExistence type="predicted"/>
<dbReference type="AlphaFoldDB" id="A0AAE0NN80"/>
<evidence type="ECO:0000313" key="2">
    <source>
        <dbReference type="EMBL" id="KAK3384643.1"/>
    </source>
</evidence>
<evidence type="ECO:0000256" key="1">
    <source>
        <dbReference type="SAM" id="SignalP"/>
    </source>
</evidence>
<reference evidence="2" key="1">
    <citation type="journal article" date="2023" name="Mol. Phylogenet. Evol.">
        <title>Genome-scale phylogeny and comparative genomics of the fungal order Sordariales.</title>
        <authorList>
            <person name="Hensen N."/>
            <person name="Bonometti L."/>
            <person name="Westerberg I."/>
            <person name="Brannstrom I.O."/>
            <person name="Guillou S."/>
            <person name="Cros-Aarteil S."/>
            <person name="Calhoun S."/>
            <person name="Haridas S."/>
            <person name="Kuo A."/>
            <person name="Mondo S."/>
            <person name="Pangilinan J."/>
            <person name="Riley R."/>
            <person name="LaButti K."/>
            <person name="Andreopoulos B."/>
            <person name="Lipzen A."/>
            <person name="Chen C."/>
            <person name="Yan M."/>
            <person name="Daum C."/>
            <person name="Ng V."/>
            <person name="Clum A."/>
            <person name="Steindorff A."/>
            <person name="Ohm R.A."/>
            <person name="Martin F."/>
            <person name="Silar P."/>
            <person name="Natvig D.O."/>
            <person name="Lalanne C."/>
            <person name="Gautier V."/>
            <person name="Ament-Velasquez S.L."/>
            <person name="Kruys A."/>
            <person name="Hutchinson M.I."/>
            <person name="Powell A.J."/>
            <person name="Barry K."/>
            <person name="Miller A.N."/>
            <person name="Grigoriev I.V."/>
            <person name="Debuchy R."/>
            <person name="Gladieux P."/>
            <person name="Hiltunen Thoren M."/>
            <person name="Johannesson H."/>
        </authorList>
    </citation>
    <scope>NUCLEOTIDE SEQUENCE</scope>
    <source>
        <strain evidence="2">CBS 958.72</strain>
    </source>
</reference>
<protein>
    <submittedName>
        <fullName evidence="2">Uncharacterized protein</fullName>
    </submittedName>
</protein>
<accession>A0AAE0NN80</accession>
<evidence type="ECO:0000313" key="3">
    <source>
        <dbReference type="Proteomes" id="UP001287356"/>
    </source>
</evidence>
<dbReference type="EMBL" id="JAULSN010000001">
    <property type="protein sequence ID" value="KAK3384643.1"/>
    <property type="molecule type" value="Genomic_DNA"/>
</dbReference>
<organism evidence="2 3">
    <name type="scientific">Lasiosphaeria ovina</name>
    <dbReference type="NCBI Taxonomy" id="92902"/>
    <lineage>
        <taxon>Eukaryota</taxon>
        <taxon>Fungi</taxon>
        <taxon>Dikarya</taxon>
        <taxon>Ascomycota</taxon>
        <taxon>Pezizomycotina</taxon>
        <taxon>Sordariomycetes</taxon>
        <taxon>Sordariomycetidae</taxon>
        <taxon>Sordariales</taxon>
        <taxon>Lasiosphaeriaceae</taxon>
        <taxon>Lasiosphaeria</taxon>
    </lineage>
</organism>
<gene>
    <name evidence="2" type="ORF">B0T24DRAFT_716293</name>
</gene>
<comment type="caution">
    <text evidence="2">The sequence shown here is derived from an EMBL/GenBank/DDBJ whole genome shotgun (WGS) entry which is preliminary data.</text>
</comment>
<dbReference type="Proteomes" id="UP001287356">
    <property type="component" value="Unassembled WGS sequence"/>
</dbReference>
<keyword evidence="1" id="KW-0732">Signal</keyword>